<comment type="similarity">
    <text evidence="2">Belongs to the nucleobase:cation symporter-2 (NCS2) (TC 2.A.40) family.</text>
</comment>
<reference evidence="9 10" key="1">
    <citation type="journal article" date="2015" name="Genome Announc.">
        <title>Thirty-Two Complete Genome Assemblies of Nine Yersinia Species, Including Y. pestis, Y. pseudotuberculosis, and Y. enterocolitica.</title>
        <authorList>
            <person name="Johnson S.L."/>
            <person name="Daligault H.E."/>
            <person name="Davenport K.W."/>
            <person name="Jaissle J."/>
            <person name="Frey K.G."/>
            <person name="Ladner J.T."/>
            <person name="Broomall S.M."/>
            <person name="Bishop-Lilly K.A."/>
            <person name="Bruce D.C."/>
            <person name="Coyne S.R."/>
            <person name="Gibbons H.S."/>
            <person name="Lo C.C."/>
            <person name="Munk A.C."/>
            <person name="Rosenzweig C.N."/>
            <person name="Koroleva G.I."/>
            <person name="Palacios G.F."/>
            <person name="Redden C.L."/>
            <person name="Xu Y."/>
            <person name="Minogue T.D."/>
            <person name="Chain P.S."/>
        </authorList>
    </citation>
    <scope>NUCLEOTIDE SEQUENCE [LARGE SCALE GENOMIC DNA]</scope>
    <source>
        <strain evidence="9 10">Y231</strain>
    </source>
</reference>
<feature type="transmembrane region" description="Helical" evidence="8">
    <location>
        <begin position="388"/>
        <end position="406"/>
    </location>
</feature>
<keyword evidence="4" id="KW-1003">Cell membrane</keyword>
<name>A0ABM5SLP4_9GAMM</name>
<dbReference type="InterPro" id="IPR017588">
    <property type="entry name" value="UacT-like"/>
</dbReference>
<sequence length="472" mass="50144">MPSLPIRECHSMSTQSAELDAPQQTTTRPSELIYRLEDRPPLTQTLFAACQHLLAMFVAVITPGLLICQALGLPAEDTQRIISMSLFASGLASLLQIKTWGPVGSGLLSIQGTSFNFVSPLIMGGLALKNGGADIPTMMAALFGTLMVASCTEIILSRFLHLARRIITPLVSGIVVMIIGLSLIQVGLTSIGGGYGAMSDHTFGSPKNLLLAGSVLLVIILLNRQRNPYLRVASLVIAMAVGYLLAWALGMLPESRPVVDTALITIPTPLYYGLSFDWNLLVPLMLIFMVTSLETIGDITATSDVSEQPVRGPLYMKRLKGGVLANGLNSMLSAVFNTFPNSCFGQNNGVIQLTGVASRYVGFVVALMLIVLGLFPAVAGFVQHIPEPVLGGATLVMFGTIAASGVRIVSRETLNRRAIMIMALSLAVGMGVAQQPLILQFAPDWIKTLLSSGIAAGGITAIVLNLLFPEEK</sequence>
<evidence type="ECO:0000256" key="8">
    <source>
        <dbReference type="SAM" id="Phobius"/>
    </source>
</evidence>
<feature type="transmembrane region" description="Helical" evidence="8">
    <location>
        <begin position="445"/>
        <end position="468"/>
    </location>
</feature>
<evidence type="ECO:0000256" key="3">
    <source>
        <dbReference type="ARBA" id="ARBA00022448"/>
    </source>
</evidence>
<evidence type="ECO:0000313" key="9">
    <source>
        <dbReference type="EMBL" id="AJJ35437.1"/>
    </source>
</evidence>
<dbReference type="PANTHER" id="PTHR42810">
    <property type="entry name" value="PURINE PERMEASE C1399.01C-RELATED"/>
    <property type="match status" value="1"/>
</dbReference>
<feature type="transmembrane region" description="Helical" evidence="8">
    <location>
        <begin position="140"/>
        <end position="160"/>
    </location>
</feature>
<dbReference type="EMBL" id="CP009997">
    <property type="protein sequence ID" value="AJJ35437.1"/>
    <property type="molecule type" value="Genomic_DNA"/>
</dbReference>
<organism evidence="9 10">
    <name type="scientific">Yersinia rochesterensis</name>
    <dbReference type="NCBI Taxonomy" id="1604335"/>
    <lineage>
        <taxon>Bacteria</taxon>
        <taxon>Pseudomonadati</taxon>
        <taxon>Pseudomonadota</taxon>
        <taxon>Gammaproteobacteria</taxon>
        <taxon>Enterobacterales</taxon>
        <taxon>Yersiniaceae</taxon>
        <taxon>Yersinia</taxon>
    </lineage>
</organism>
<evidence type="ECO:0000256" key="6">
    <source>
        <dbReference type="ARBA" id="ARBA00022989"/>
    </source>
</evidence>
<dbReference type="InterPro" id="IPR006042">
    <property type="entry name" value="Xan_ur_permease"/>
</dbReference>
<dbReference type="NCBIfam" id="NF037981">
    <property type="entry name" value="NCS2_1"/>
    <property type="match status" value="1"/>
</dbReference>
<dbReference type="NCBIfam" id="TIGR03173">
    <property type="entry name" value="pbuX"/>
    <property type="match status" value="1"/>
</dbReference>
<keyword evidence="5 8" id="KW-0812">Transmembrane</keyword>
<accession>A0ABM5SLP4</accession>
<dbReference type="Pfam" id="PF00860">
    <property type="entry name" value="Xan_ur_permease"/>
    <property type="match status" value="1"/>
</dbReference>
<dbReference type="InterPro" id="IPR006043">
    <property type="entry name" value="NCS2"/>
</dbReference>
<feature type="transmembrane region" description="Helical" evidence="8">
    <location>
        <begin position="418"/>
        <end position="439"/>
    </location>
</feature>
<protein>
    <submittedName>
        <fullName evidence="9">Xanthine permease family protein</fullName>
    </submittedName>
</protein>
<feature type="transmembrane region" description="Helical" evidence="8">
    <location>
        <begin position="167"/>
        <end position="191"/>
    </location>
</feature>
<feature type="transmembrane region" description="Helical" evidence="8">
    <location>
        <begin position="203"/>
        <end position="222"/>
    </location>
</feature>
<evidence type="ECO:0000313" key="10">
    <source>
        <dbReference type="Proteomes" id="UP000031883"/>
    </source>
</evidence>
<dbReference type="Proteomes" id="UP000031883">
    <property type="component" value="Chromosome"/>
</dbReference>
<comment type="subcellular location">
    <subcellularLocation>
        <location evidence="1">Cell membrane</location>
        <topology evidence="1">Multi-pass membrane protein</topology>
    </subcellularLocation>
</comment>
<dbReference type="PROSITE" id="PS01116">
    <property type="entry name" value="XANTH_URACIL_PERMASE"/>
    <property type="match status" value="1"/>
</dbReference>
<feature type="transmembrane region" description="Helical" evidence="8">
    <location>
        <begin position="270"/>
        <end position="290"/>
    </location>
</feature>
<feature type="transmembrane region" description="Helical" evidence="8">
    <location>
        <begin position="229"/>
        <end position="250"/>
    </location>
</feature>
<feature type="transmembrane region" description="Helical" evidence="8">
    <location>
        <begin position="360"/>
        <end position="382"/>
    </location>
</feature>
<proteinExistence type="inferred from homology"/>
<evidence type="ECO:0000256" key="2">
    <source>
        <dbReference type="ARBA" id="ARBA00008821"/>
    </source>
</evidence>
<keyword evidence="7 8" id="KW-0472">Membrane</keyword>
<gene>
    <name evidence="9" type="primary">pbuX</name>
    <name evidence="9" type="ORF">CH54_2576</name>
</gene>
<evidence type="ECO:0000256" key="1">
    <source>
        <dbReference type="ARBA" id="ARBA00004651"/>
    </source>
</evidence>
<evidence type="ECO:0000256" key="5">
    <source>
        <dbReference type="ARBA" id="ARBA00022692"/>
    </source>
</evidence>
<dbReference type="NCBIfam" id="TIGR00801">
    <property type="entry name" value="ncs2"/>
    <property type="match status" value="1"/>
</dbReference>
<keyword evidence="6 8" id="KW-1133">Transmembrane helix</keyword>
<evidence type="ECO:0000256" key="4">
    <source>
        <dbReference type="ARBA" id="ARBA00022475"/>
    </source>
</evidence>
<evidence type="ECO:0000256" key="7">
    <source>
        <dbReference type="ARBA" id="ARBA00023136"/>
    </source>
</evidence>
<keyword evidence="3" id="KW-0813">Transport</keyword>
<feature type="transmembrane region" description="Helical" evidence="8">
    <location>
        <begin position="53"/>
        <end position="72"/>
    </location>
</feature>
<dbReference type="PANTHER" id="PTHR42810:SF2">
    <property type="entry name" value="PURINE PERMEASE C1399.01C-RELATED"/>
    <property type="match status" value="1"/>
</dbReference>
<keyword evidence="10" id="KW-1185">Reference proteome</keyword>